<name>A0A7S3P6I0_9STRA</name>
<accession>A0A7S3P6I0</accession>
<dbReference type="NCBIfam" id="TIGR01814">
    <property type="entry name" value="kynureninase"/>
    <property type="match status" value="1"/>
</dbReference>
<dbReference type="UniPathway" id="UPA00253">
    <property type="reaction ID" value="UER00329"/>
</dbReference>
<comment type="caution">
    <text evidence="4">Lacks conserved residue(s) required for the propagation of feature annotation.</text>
</comment>
<sequence>MIRSCHPRNEAQRRDAQDSLAPLREHFLLPDGKIYLDGNSLGVLPKAVVPQLQTTVTEEWGKDLISSWNTHGWIDLPQKIGEIIAPLVGAGPGQVLCCDSISVNVFKLLSTALALRPGRKTILVEAQDFPTDRYVAEGLVQLLGAQQCCVKAVARDDLEQAFTSDVAVLLLSEVNYRTGYRHDMAALTQSAHAVGAMVCWDVAHSAGAMPIALDEANADFAVGCGYKFLNGGPGSPAFLYVAKRHQNQVSQPLSGWLGHRRPFDFTSSYQPADGVVRYQAGTPSVIAMRALQAALSVFDNVSLAALRQKSLALTDFFLACLHDQPGTESFGLLTPTEDPEKRRGSHVAITHPQGYAIAQALIAEGVIVDFRAPDIIRFGFAPLYNTFQDAARAVTILGSIMTSERYRETQFQERHKVT</sequence>
<dbReference type="GO" id="GO:0030429">
    <property type="term" value="F:kynureninase activity"/>
    <property type="evidence" value="ECO:0007669"/>
    <property type="project" value="UniProtKB-UniRule"/>
</dbReference>
<comment type="cofactor">
    <cofactor evidence="4 5">
        <name>pyridoxal 5'-phosphate</name>
        <dbReference type="ChEBI" id="CHEBI:597326"/>
    </cofactor>
</comment>
<keyword evidence="1 4" id="KW-0662">Pyridine nucleotide biosynthesis</keyword>
<dbReference type="UniPathway" id="UPA00334">
    <property type="reaction ID" value="UER00455"/>
</dbReference>
<dbReference type="PANTHER" id="PTHR14084">
    <property type="entry name" value="KYNURENINASE"/>
    <property type="match status" value="1"/>
</dbReference>
<evidence type="ECO:0000256" key="4">
    <source>
        <dbReference type="HAMAP-Rule" id="MF_03017"/>
    </source>
</evidence>
<evidence type="ECO:0000256" key="3">
    <source>
        <dbReference type="ARBA" id="ARBA00022898"/>
    </source>
</evidence>
<dbReference type="InterPro" id="IPR015421">
    <property type="entry name" value="PyrdxlP-dep_Trfase_major"/>
</dbReference>
<evidence type="ECO:0000256" key="5">
    <source>
        <dbReference type="PIRNR" id="PIRNR038800"/>
    </source>
</evidence>
<dbReference type="InterPro" id="IPR015422">
    <property type="entry name" value="PyrdxlP-dep_Trfase_small"/>
</dbReference>
<reference evidence="6" key="1">
    <citation type="submission" date="2021-01" db="EMBL/GenBank/DDBJ databases">
        <authorList>
            <person name="Corre E."/>
            <person name="Pelletier E."/>
            <person name="Niang G."/>
            <person name="Scheremetjew M."/>
            <person name="Finn R."/>
            <person name="Kale V."/>
            <person name="Holt S."/>
            <person name="Cochrane G."/>
            <person name="Meng A."/>
            <person name="Brown T."/>
            <person name="Cohen L."/>
        </authorList>
    </citation>
    <scope>NUCLEOTIDE SEQUENCE</scope>
    <source>
        <strain evidence="6">CCMP127</strain>
    </source>
</reference>
<dbReference type="Gene3D" id="3.90.1150.10">
    <property type="entry name" value="Aspartate Aminotransferase, domain 1"/>
    <property type="match status" value="1"/>
</dbReference>
<dbReference type="GO" id="GO:0005737">
    <property type="term" value="C:cytoplasm"/>
    <property type="evidence" value="ECO:0007669"/>
    <property type="project" value="UniProtKB-SubCell"/>
</dbReference>
<dbReference type="GO" id="GO:0043420">
    <property type="term" value="P:anthranilate metabolic process"/>
    <property type="evidence" value="ECO:0007669"/>
    <property type="project" value="UniProtKB-UniRule"/>
</dbReference>
<keyword evidence="2 4" id="KW-0378">Hydrolase</keyword>
<feature type="binding site" evidence="4">
    <location>
        <position position="204"/>
    </location>
    <ligand>
        <name>pyridoxal 5'-phosphate</name>
        <dbReference type="ChEBI" id="CHEBI:597326"/>
    </ligand>
</feature>
<dbReference type="EC" id="3.7.1.3" evidence="4 5"/>
<feature type="binding site" evidence="4">
    <location>
        <position position="256"/>
    </location>
    <ligand>
        <name>pyridoxal 5'-phosphate</name>
        <dbReference type="ChEBI" id="CHEBI:597326"/>
    </ligand>
</feature>
<dbReference type="Pfam" id="PF22580">
    <property type="entry name" value="KYNU_C"/>
    <property type="match status" value="1"/>
</dbReference>
<dbReference type="Gene3D" id="3.40.640.10">
    <property type="entry name" value="Type I PLP-dependent aspartate aminotransferase-like (Major domain)"/>
    <property type="match status" value="1"/>
</dbReference>
<organism evidence="6">
    <name type="scientific">Amphora coffeiformis</name>
    <dbReference type="NCBI Taxonomy" id="265554"/>
    <lineage>
        <taxon>Eukaryota</taxon>
        <taxon>Sar</taxon>
        <taxon>Stramenopiles</taxon>
        <taxon>Ochrophyta</taxon>
        <taxon>Bacillariophyta</taxon>
        <taxon>Bacillariophyceae</taxon>
        <taxon>Bacillariophycidae</taxon>
        <taxon>Thalassiophysales</taxon>
        <taxon>Catenulaceae</taxon>
        <taxon>Amphora</taxon>
    </lineage>
</organism>
<dbReference type="GO" id="GO:0030170">
    <property type="term" value="F:pyridoxal phosphate binding"/>
    <property type="evidence" value="ECO:0007669"/>
    <property type="project" value="UniProtKB-UniRule"/>
</dbReference>
<feature type="binding site" evidence="4">
    <location>
        <position position="201"/>
    </location>
    <ligand>
        <name>pyridoxal 5'-phosphate</name>
        <dbReference type="ChEBI" id="CHEBI:597326"/>
    </ligand>
</feature>
<dbReference type="HAMAP" id="MF_01970">
    <property type="entry name" value="Kynureninase"/>
    <property type="match status" value="1"/>
</dbReference>
<comment type="subcellular location">
    <subcellularLocation>
        <location evidence="4 5">Cytoplasm</location>
    </subcellularLocation>
</comment>
<comment type="pathway">
    <text evidence="4 5">Cofactor biosynthesis; NAD(+) biosynthesis; quinolinate from L-kynurenine: step 2/3.</text>
</comment>
<keyword evidence="3 4" id="KW-0663">Pyridoxal phosphate</keyword>
<gene>
    <name evidence="4" type="primary">KYNU</name>
    <name evidence="6" type="ORF">ACOF00016_LOCUS8198</name>
</gene>
<dbReference type="EMBL" id="HBIM01009721">
    <property type="protein sequence ID" value="CAE0410753.1"/>
    <property type="molecule type" value="Transcribed_RNA"/>
</dbReference>
<dbReference type="GO" id="GO:0097053">
    <property type="term" value="P:L-kynurenine catabolic process"/>
    <property type="evidence" value="ECO:0007669"/>
    <property type="project" value="UniProtKB-UniRule"/>
</dbReference>
<dbReference type="InterPro" id="IPR010111">
    <property type="entry name" value="Kynureninase"/>
</dbReference>
<feature type="binding site" evidence="4">
    <location>
        <position position="102"/>
    </location>
    <ligand>
        <name>pyridoxal 5'-phosphate</name>
        <dbReference type="ChEBI" id="CHEBI:597326"/>
    </ligand>
</feature>
<comment type="subunit">
    <text evidence="4 5">Homodimer.</text>
</comment>
<comment type="function">
    <text evidence="4 5">Catalyzes the cleavage of L-kynurenine (L-Kyn) and L-3-hydroxykynurenine (L-3OHKyn) into anthranilic acid (AA) and 3-hydroxyanthranilic acid (3-OHAA), respectively.</text>
</comment>
<dbReference type="GO" id="GO:0019441">
    <property type="term" value="P:L-tryptophan catabolic process to kynurenine"/>
    <property type="evidence" value="ECO:0007669"/>
    <property type="project" value="TreeGrafter"/>
</dbReference>
<dbReference type="GO" id="GO:0019805">
    <property type="term" value="P:quinolinate biosynthetic process"/>
    <property type="evidence" value="ECO:0007669"/>
    <property type="project" value="UniProtKB-UniRule"/>
</dbReference>
<protein>
    <recommendedName>
        <fullName evidence="4 5">Kynureninase</fullName>
        <ecNumber evidence="4 5">3.7.1.3</ecNumber>
    </recommendedName>
    <alternativeName>
        <fullName evidence="4">L-kynurenine hydrolase</fullName>
    </alternativeName>
</protein>
<evidence type="ECO:0000313" key="6">
    <source>
        <dbReference type="EMBL" id="CAE0410753.1"/>
    </source>
</evidence>
<evidence type="ECO:0000256" key="2">
    <source>
        <dbReference type="ARBA" id="ARBA00022801"/>
    </source>
</evidence>
<evidence type="ECO:0000256" key="1">
    <source>
        <dbReference type="ARBA" id="ARBA00022642"/>
    </source>
</evidence>
<comment type="catalytic activity">
    <reaction evidence="5">
        <text>3-hydroxy-L-kynurenine + H2O = 3-hydroxyanthranilate + L-alanine + H(+)</text>
        <dbReference type="Rhea" id="RHEA:25143"/>
        <dbReference type="ChEBI" id="CHEBI:15377"/>
        <dbReference type="ChEBI" id="CHEBI:15378"/>
        <dbReference type="ChEBI" id="CHEBI:36559"/>
        <dbReference type="ChEBI" id="CHEBI:57972"/>
        <dbReference type="ChEBI" id="CHEBI:58125"/>
        <dbReference type="EC" id="3.7.1.3"/>
    </reaction>
</comment>
<dbReference type="SUPFAM" id="SSF53383">
    <property type="entry name" value="PLP-dependent transferases"/>
    <property type="match status" value="1"/>
</dbReference>
<feature type="binding site" evidence="4">
    <location>
        <position position="282"/>
    </location>
    <ligand>
        <name>pyridoxal 5'-phosphate</name>
        <dbReference type="ChEBI" id="CHEBI:597326"/>
    </ligand>
</feature>
<feature type="binding site" evidence="4">
    <location>
        <position position="226"/>
    </location>
    <ligand>
        <name>pyridoxal 5'-phosphate</name>
        <dbReference type="ChEBI" id="CHEBI:597326"/>
    </ligand>
</feature>
<keyword evidence="4 5" id="KW-0963">Cytoplasm</keyword>
<dbReference type="PANTHER" id="PTHR14084:SF0">
    <property type="entry name" value="KYNURENINASE"/>
    <property type="match status" value="1"/>
</dbReference>
<dbReference type="InterPro" id="IPR015424">
    <property type="entry name" value="PyrdxlP-dep_Trfase"/>
</dbReference>
<dbReference type="AlphaFoldDB" id="A0A7S3P6I0"/>
<comment type="pathway">
    <text evidence="4 5">Amino-acid degradation; L-kynurenine degradation; L-alanine and anthranilate from L-kynurenine: step 1/1.</text>
</comment>
<proteinExistence type="inferred from homology"/>
<comment type="similarity">
    <text evidence="4 5">Belongs to the kynureninase family.</text>
</comment>
<feature type="modified residue" description="N6-(pyridoxal phosphate)lysine" evidence="4">
    <location>
        <position position="227"/>
    </location>
</feature>
<dbReference type="PIRSF" id="PIRSF038800">
    <property type="entry name" value="KYNU"/>
    <property type="match status" value="1"/>
</dbReference>
<comment type="catalytic activity">
    <reaction evidence="4 5">
        <text>L-kynurenine + H2O = anthranilate + L-alanine + H(+)</text>
        <dbReference type="Rhea" id="RHEA:16813"/>
        <dbReference type="ChEBI" id="CHEBI:15377"/>
        <dbReference type="ChEBI" id="CHEBI:15378"/>
        <dbReference type="ChEBI" id="CHEBI:16567"/>
        <dbReference type="ChEBI" id="CHEBI:57959"/>
        <dbReference type="ChEBI" id="CHEBI:57972"/>
        <dbReference type="EC" id="3.7.1.3"/>
    </reaction>
</comment>
<dbReference type="GO" id="GO:0034354">
    <property type="term" value="P:'de novo' NAD+ biosynthetic process from L-tryptophan"/>
    <property type="evidence" value="ECO:0007669"/>
    <property type="project" value="UniProtKB-UniRule"/>
</dbReference>
<feature type="binding site" evidence="4">
    <location>
        <position position="172"/>
    </location>
    <ligand>
        <name>pyridoxal 5'-phosphate</name>
        <dbReference type="ChEBI" id="CHEBI:597326"/>
    </ligand>
</feature>